<proteinExistence type="predicted"/>
<sequence length="78" mass="8742">MRSYRSGDGTENSPGTCCAELFRWLKQGREASVFLVQYERAQLPEYVMLALAAPRYSPKLLTHNALPPAGQSQKRPAM</sequence>
<dbReference type="EMBL" id="CM004476">
    <property type="protein sequence ID" value="OCT76780.1"/>
    <property type="molecule type" value="Genomic_DNA"/>
</dbReference>
<name>A0A974CNM4_XENLA</name>
<accession>A0A974CNM4</accession>
<dbReference type="Proteomes" id="UP000694892">
    <property type="component" value="Chromosome 6L"/>
</dbReference>
<protein>
    <submittedName>
        <fullName evidence="1">Uncharacterized protein</fullName>
    </submittedName>
</protein>
<organism evidence="1 2">
    <name type="scientific">Xenopus laevis</name>
    <name type="common">African clawed frog</name>
    <dbReference type="NCBI Taxonomy" id="8355"/>
    <lineage>
        <taxon>Eukaryota</taxon>
        <taxon>Metazoa</taxon>
        <taxon>Chordata</taxon>
        <taxon>Craniata</taxon>
        <taxon>Vertebrata</taxon>
        <taxon>Euteleostomi</taxon>
        <taxon>Amphibia</taxon>
        <taxon>Batrachia</taxon>
        <taxon>Anura</taxon>
        <taxon>Pipoidea</taxon>
        <taxon>Pipidae</taxon>
        <taxon>Xenopodinae</taxon>
        <taxon>Xenopus</taxon>
        <taxon>Xenopus</taxon>
    </lineage>
</organism>
<gene>
    <name evidence="1" type="ORF">XELAEV_18031983mg</name>
</gene>
<evidence type="ECO:0000313" key="2">
    <source>
        <dbReference type="Proteomes" id="UP000694892"/>
    </source>
</evidence>
<dbReference type="AlphaFoldDB" id="A0A974CNM4"/>
<evidence type="ECO:0000313" key="1">
    <source>
        <dbReference type="EMBL" id="OCT76780.1"/>
    </source>
</evidence>
<reference evidence="2" key="1">
    <citation type="journal article" date="2016" name="Nature">
        <title>Genome evolution in the allotetraploid frog Xenopus laevis.</title>
        <authorList>
            <person name="Session A.M."/>
            <person name="Uno Y."/>
            <person name="Kwon T."/>
            <person name="Chapman J.A."/>
            <person name="Toyoda A."/>
            <person name="Takahashi S."/>
            <person name="Fukui A."/>
            <person name="Hikosaka A."/>
            <person name="Suzuki A."/>
            <person name="Kondo M."/>
            <person name="van Heeringen S.J."/>
            <person name="Quigley I."/>
            <person name="Heinz S."/>
            <person name="Ogino H."/>
            <person name="Ochi H."/>
            <person name="Hellsten U."/>
            <person name="Lyons J.B."/>
            <person name="Simakov O."/>
            <person name="Putnam N."/>
            <person name="Stites J."/>
            <person name="Kuroki Y."/>
            <person name="Tanaka T."/>
            <person name="Michiue T."/>
            <person name="Watanabe M."/>
            <person name="Bogdanovic O."/>
            <person name="Lister R."/>
            <person name="Georgiou G."/>
            <person name="Paranjpe S.S."/>
            <person name="van Kruijsbergen I."/>
            <person name="Shu S."/>
            <person name="Carlson J."/>
            <person name="Kinoshita T."/>
            <person name="Ohta Y."/>
            <person name="Mawaribuchi S."/>
            <person name="Jenkins J."/>
            <person name="Grimwood J."/>
            <person name="Schmutz J."/>
            <person name="Mitros T."/>
            <person name="Mozaffari S.V."/>
            <person name="Suzuki Y."/>
            <person name="Haramoto Y."/>
            <person name="Yamamoto T.S."/>
            <person name="Takagi C."/>
            <person name="Heald R."/>
            <person name="Miller K."/>
            <person name="Haudenschild C."/>
            <person name="Kitzman J."/>
            <person name="Nakayama T."/>
            <person name="Izutsu Y."/>
            <person name="Robert J."/>
            <person name="Fortriede J."/>
            <person name="Burns K."/>
            <person name="Lotay V."/>
            <person name="Karimi K."/>
            <person name="Yasuoka Y."/>
            <person name="Dichmann D.S."/>
            <person name="Flajnik M.F."/>
            <person name="Houston D.W."/>
            <person name="Shendure J."/>
            <person name="DuPasquier L."/>
            <person name="Vize P.D."/>
            <person name="Zorn A.M."/>
            <person name="Ito M."/>
            <person name="Marcotte E.M."/>
            <person name="Wallingford J.B."/>
            <person name="Ito Y."/>
            <person name="Asashima M."/>
            <person name="Ueno N."/>
            <person name="Matsuda Y."/>
            <person name="Veenstra G.J."/>
            <person name="Fujiyama A."/>
            <person name="Harland R.M."/>
            <person name="Taira M."/>
            <person name="Rokhsar D.S."/>
        </authorList>
    </citation>
    <scope>NUCLEOTIDE SEQUENCE [LARGE SCALE GENOMIC DNA]</scope>
    <source>
        <strain evidence="2">J</strain>
    </source>
</reference>